<gene>
    <name evidence="2" type="ORF">SMAX5B_009157</name>
</gene>
<sequence length="74" mass="7837">AQDDGPAGVPQGHSLKSDEPLNKRLRCFPQLMPPGHASSPLTVVSVCSCLPANTFMSGQEEGNGVFDDTHLKMS</sequence>
<feature type="region of interest" description="Disordered" evidence="1">
    <location>
        <begin position="1"/>
        <end position="21"/>
    </location>
</feature>
<dbReference type="Proteomes" id="UP000246464">
    <property type="component" value="Chromosome 15"/>
</dbReference>
<dbReference type="EMBL" id="CP026257">
    <property type="protein sequence ID" value="AWP14620.1"/>
    <property type="molecule type" value="Genomic_DNA"/>
</dbReference>
<protein>
    <submittedName>
        <fullName evidence="2">Uncharacterized protein</fullName>
    </submittedName>
</protein>
<feature type="non-terminal residue" evidence="2">
    <location>
        <position position="1"/>
    </location>
</feature>
<evidence type="ECO:0000313" key="2">
    <source>
        <dbReference type="EMBL" id="AWP14620.1"/>
    </source>
</evidence>
<name>A0A2U9CEV9_SCOMX</name>
<dbReference type="AlphaFoldDB" id="A0A2U9CEV9"/>
<evidence type="ECO:0000256" key="1">
    <source>
        <dbReference type="SAM" id="MobiDB-lite"/>
    </source>
</evidence>
<keyword evidence="3" id="KW-1185">Reference proteome</keyword>
<organism evidence="2 3">
    <name type="scientific">Scophthalmus maximus</name>
    <name type="common">Turbot</name>
    <name type="synonym">Psetta maxima</name>
    <dbReference type="NCBI Taxonomy" id="52904"/>
    <lineage>
        <taxon>Eukaryota</taxon>
        <taxon>Metazoa</taxon>
        <taxon>Chordata</taxon>
        <taxon>Craniata</taxon>
        <taxon>Vertebrata</taxon>
        <taxon>Euteleostomi</taxon>
        <taxon>Actinopterygii</taxon>
        <taxon>Neopterygii</taxon>
        <taxon>Teleostei</taxon>
        <taxon>Neoteleostei</taxon>
        <taxon>Acanthomorphata</taxon>
        <taxon>Carangaria</taxon>
        <taxon>Pleuronectiformes</taxon>
        <taxon>Pleuronectoidei</taxon>
        <taxon>Scophthalmidae</taxon>
        <taxon>Scophthalmus</taxon>
    </lineage>
</organism>
<proteinExistence type="predicted"/>
<reference evidence="2 3" key="1">
    <citation type="submission" date="2017-12" db="EMBL/GenBank/DDBJ databases">
        <title>Integrating genomic resources of turbot (Scophthalmus maximus) in depth evaluation of genetic and physical mapping variation across individuals.</title>
        <authorList>
            <person name="Martinez P."/>
        </authorList>
    </citation>
    <scope>NUCLEOTIDE SEQUENCE [LARGE SCALE GENOMIC DNA]</scope>
</reference>
<accession>A0A2U9CEV9</accession>
<evidence type="ECO:0000313" key="3">
    <source>
        <dbReference type="Proteomes" id="UP000246464"/>
    </source>
</evidence>